<name>A0A4Z2D674_SCHJA</name>
<evidence type="ECO:0000256" key="1">
    <source>
        <dbReference type="SAM" id="MobiDB-lite"/>
    </source>
</evidence>
<dbReference type="GO" id="GO:0005576">
    <property type="term" value="C:extracellular region"/>
    <property type="evidence" value="ECO:0007669"/>
    <property type="project" value="InterPro"/>
</dbReference>
<dbReference type="FunFam" id="3.40.33.10:FF:000002">
    <property type="entry name" value="Golgi-associated plant pathogenesis-related protein 1"/>
    <property type="match status" value="1"/>
</dbReference>
<dbReference type="AlphaFoldDB" id="A0A4Z2D674"/>
<dbReference type="PROSITE" id="PS01009">
    <property type="entry name" value="CRISP_1"/>
    <property type="match status" value="1"/>
</dbReference>
<sequence length="275" mass="31398">MIDKQLNREALDEHNRLRALHGCPPLQYDERLARDAQSWAENLARLKILKHSICDEYGENLATSMSTNKATMSGSQATQNWYNEIHQHNFDQQYQSGTGHFTQVIWKSTTKAGFGIQHSTDGHHVFIVGRYVPAGNVQGKFKENVPRPNSRRVSTPKSKVSSQNRDTSNVNGPQRNNRDRIIVSRPTNAQDNANLNHIRIVHCPERTKSEETILTNNNNKGVITIYRESDNRVERQTGVIKTNTEVNNKNKKEPVYVVPAKRRSQRKCAKKCSIM</sequence>
<keyword evidence="4" id="KW-1185">Reference proteome</keyword>
<dbReference type="InterPro" id="IPR035940">
    <property type="entry name" value="CAP_sf"/>
</dbReference>
<dbReference type="SMART" id="SM00198">
    <property type="entry name" value="SCP"/>
    <property type="match status" value="1"/>
</dbReference>
<evidence type="ECO:0000313" key="4">
    <source>
        <dbReference type="Proteomes" id="UP000311919"/>
    </source>
</evidence>
<organism evidence="3 4">
    <name type="scientific">Schistosoma japonicum</name>
    <name type="common">Blood fluke</name>
    <dbReference type="NCBI Taxonomy" id="6182"/>
    <lineage>
        <taxon>Eukaryota</taxon>
        <taxon>Metazoa</taxon>
        <taxon>Spiralia</taxon>
        <taxon>Lophotrochozoa</taxon>
        <taxon>Platyhelminthes</taxon>
        <taxon>Trematoda</taxon>
        <taxon>Digenea</taxon>
        <taxon>Strigeidida</taxon>
        <taxon>Schistosomatoidea</taxon>
        <taxon>Schistosomatidae</taxon>
        <taxon>Schistosoma</taxon>
    </lineage>
</organism>
<dbReference type="Pfam" id="PF00188">
    <property type="entry name" value="CAP"/>
    <property type="match status" value="1"/>
</dbReference>
<dbReference type="STRING" id="6182.A0A4Z2D674"/>
<dbReference type="SUPFAM" id="SSF55797">
    <property type="entry name" value="PR-1-like"/>
    <property type="match status" value="1"/>
</dbReference>
<feature type="domain" description="SCP" evidence="2">
    <location>
        <begin position="5"/>
        <end position="139"/>
    </location>
</feature>
<dbReference type="Gene3D" id="3.40.33.10">
    <property type="entry name" value="CAP"/>
    <property type="match status" value="1"/>
</dbReference>
<dbReference type="InterPro" id="IPR034113">
    <property type="entry name" value="SCP_GAPR1-like"/>
</dbReference>
<dbReference type="PRINTS" id="PR00837">
    <property type="entry name" value="V5TPXLIKE"/>
</dbReference>
<proteinExistence type="predicted"/>
<evidence type="ECO:0000259" key="2">
    <source>
        <dbReference type="SMART" id="SM00198"/>
    </source>
</evidence>
<dbReference type="CDD" id="cd05382">
    <property type="entry name" value="CAP_GAPR1-like"/>
    <property type="match status" value="1"/>
</dbReference>
<dbReference type="EMBL" id="SKCS01000280">
    <property type="protein sequence ID" value="TNN11984.1"/>
    <property type="molecule type" value="Genomic_DNA"/>
</dbReference>
<accession>A0A4Z2D674</accession>
<evidence type="ECO:0000313" key="3">
    <source>
        <dbReference type="EMBL" id="TNN11984.1"/>
    </source>
</evidence>
<comment type="caution">
    <text evidence="3">The sequence shown here is derived from an EMBL/GenBank/DDBJ whole genome shotgun (WGS) entry which is preliminary data.</text>
</comment>
<protein>
    <submittedName>
        <fullName evidence="3">Golgi-associated plant pathogenesis-related protein isoform 1</fullName>
    </submittedName>
</protein>
<dbReference type="PANTHER" id="PTHR10334">
    <property type="entry name" value="CYSTEINE-RICH SECRETORY PROTEIN-RELATED"/>
    <property type="match status" value="1"/>
</dbReference>
<feature type="region of interest" description="Disordered" evidence="1">
    <location>
        <begin position="138"/>
        <end position="178"/>
    </location>
</feature>
<dbReference type="InterPro" id="IPR014044">
    <property type="entry name" value="CAP_dom"/>
</dbReference>
<dbReference type="Proteomes" id="UP000311919">
    <property type="component" value="Unassembled WGS sequence"/>
</dbReference>
<feature type="compositionally biased region" description="Polar residues" evidence="1">
    <location>
        <begin position="151"/>
        <end position="175"/>
    </location>
</feature>
<dbReference type="OrthoDB" id="337038at2759"/>
<gene>
    <name evidence="3" type="ORF">EWB00_004228</name>
</gene>
<dbReference type="InterPro" id="IPR001283">
    <property type="entry name" value="CRISP-related"/>
</dbReference>
<reference evidence="3 4" key="1">
    <citation type="submission" date="2019-03" db="EMBL/GenBank/DDBJ databases">
        <title>An improved genome assembly of the fluke Schistosoma japonicum.</title>
        <authorList>
            <person name="Hu W."/>
            <person name="Luo F."/>
            <person name="Yin M."/>
            <person name="Mo X."/>
            <person name="Sun C."/>
            <person name="Wu Q."/>
            <person name="Zhu B."/>
            <person name="Xiang M."/>
            <person name="Wang J."/>
            <person name="Wang Y."/>
            <person name="Zhang T."/>
            <person name="Xu B."/>
            <person name="Zheng H."/>
            <person name="Feng Z."/>
        </authorList>
    </citation>
    <scope>NUCLEOTIDE SEQUENCE [LARGE SCALE GENOMIC DNA]</scope>
    <source>
        <strain evidence="3">HuSjv2</strain>
        <tissue evidence="3">Worms</tissue>
    </source>
</reference>
<dbReference type="InterPro" id="IPR018244">
    <property type="entry name" value="Allrgn_V5/Tpx1_CS"/>
</dbReference>